<protein>
    <recommendedName>
        <fullName evidence="5">RNA polymerase sigma factor</fullName>
    </recommendedName>
</protein>
<dbReference type="Pfam" id="PF04542">
    <property type="entry name" value="Sigma70_r2"/>
    <property type="match status" value="1"/>
</dbReference>
<dbReference type="GO" id="GO:0003677">
    <property type="term" value="F:DNA binding"/>
    <property type="evidence" value="ECO:0007669"/>
    <property type="project" value="UniProtKB-KW"/>
</dbReference>
<dbReference type="RefSeq" id="WP_149768106.1">
    <property type="nucleotide sequence ID" value="NZ_VDFQ02000001.1"/>
</dbReference>
<comment type="caution">
    <text evidence="9">The sequence shown here is derived from an EMBL/GenBank/DDBJ whole genome shotgun (WGS) entry which is preliminary data.</text>
</comment>
<dbReference type="Gene3D" id="1.10.10.10">
    <property type="entry name" value="Winged helix-like DNA-binding domain superfamily/Winged helix DNA-binding domain"/>
    <property type="match status" value="1"/>
</dbReference>
<proteinExistence type="inferred from homology"/>
<evidence type="ECO:0000256" key="2">
    <source>
        <dbReference type="ARBA" id="ARBA00023015"/>
    </source>
</evidence>
<dbReference type="Pfam" id="PF20239">
    <property type="entry name" value="DUF6596"/>
    <property type="match status" value="1"/>
</dbReference>
<dbReference type="NCBIfam" id="TIGR02937">
    <property type="entry name" value="sigma70-ECF"/>
    <property type="match status" value="1"/>
</dbReference>
<feature type="domain" description="RNA polymerase sigma-70 region 2" evidence="6">
    <location>
        <begin position="21"/>
        <end position="80"/>
    </location>
</feature>
<dbReference type="EMBL" id="VDFQ02000001">
    <property type="protein sequence ID" value="KAA1424934.1"/>
    <property type="molecule type" value="Genomic_DNA"/>
</dbReference>
<reference evidence="9 10" key="1">
    <citation type="submission" date="2019-09" db="EMBL/GenBank/DDBJ databases">
        <title>Mumia zhuanghuii sp. nov. isolated from the intestinal contents of plateau pika (Ochotona curzoniae) in the Qinghai-Tibet plateau of China.</title>
        <authorList>
            <person name="Tian Z."/>
        </authorList>
    </citation>
    <scope>NUCLEOTIDE SEQUENCE [LARGE SCALE GENOMIC DNA]</scope>
    <source>
        <strain evidence="10">350</strain>
    </source>
</reference>
<dbReference type="PROSITE" id="PS01063">
    <property type="entry name" value="SIGMA70_ECF"/>
    <property type="match status" value="1"/>
</dbReference>
<feature type="domain" description="DUF6596" evidence="8">
    <location>
        <begin position="189"/>
        <end position="289"/>
    </location>
</feature>
<dbReference type="PANTHER" id="PTHR47756:SF2">
    <property type="entry name" value="BLL6612 PROTEIN"/>
    <property type="match status" value="1"/>
</dbReference>
<dbReference type="OrthoDB" id="9780299at2"/>
<feature type="domain" description="RNA polymerase sigma factor 70 region 4 type 2" evidence="7">
    <location>
        <begin position="122"/>
        <end position="171"/>
    </location>
</feature>
<keyword evidence="4 5" id="KW-0804">Transcription</keyword>
<dbReference type="InterPro" id="IPR013324">
    <property type="entry name" value="RNA_pol_sigma_r3/r4-like"/>
</dbReference>
<accession>A0A5Q6S3H2</accession>
<dbReference type="GO" id="GO:0016987">
    <property type="term" value="F:sigma factor activity"/>
    <property type="evidence" value="ECO:0007669"/>
    <property type="project" value="UniProtKB-KW"/>
</dbReference>
<dbReference type="Pfam" id="PF08281">
    <property type="entry name" value="Sigma70_r4_2"/>
    <property type="match status" value="1"/>
</dbReference>
<dbReference type="InterPro" id="IPR007627">
    <property type="entry name" value="RNA_pol_sigma70_r2"/>
</dbReference>
<evidence type="ECO:0000313" key="9">
    <source>
        <dbReference type="EMBL" id="KAA1424934.1"/>
    </source>
</evidence>
<organism evidence="9 10">
    <name type="scientific">Mumia zhuanghuii</name>
    <dbReference type="NCBI Taxonomy" id="2585211"/>
    <lineage>
        <taxon>Bacteria</taxon>
        <taxon>Bacillati</taxon>
        <taxon>Actinomycetota</taxon>
        <taxon>Actinomycetes</taxon>
        <taxon>Propionibacteriales</taxon>
        <taxon>Nocardioidaceae</taxon>
        <taxon>Mumia</taxon>
    </lineage>
</organism>
<evidence type="ECO:0000259" key="7">
    <source>
        <dbReference type="Pfam" id="PF08281"/>
    </source>
</evidence>
<dbReference type="InterPro" id="IPR014284">
    <property type="entry name" value="RNA_pol_sigma-70_dom"/>
</dbReference>
<dbReference type="AlphaFoldDB" id="A0A5Q6S3H2"/>
<name>A0A5Q6S3H2_9ACTN</name>
<dbReference type="GO" id="GO:0006352">
    <property type="term" value="P:DNA-templated transcription initiation"/>
    <property type="evidence" value="ECO:0007669"/>
    <property type="project" value="InterPro"/>
</dbReference>
<sequence length="425" mass="46306">MTRPGDTQRTIDAIWRIESARVVAGLVRVVNDVGYAEDLAQDALVLALEKWPRDGIPDNPGAWLTKVARNLAVDRIRRDQNLTRKYAVLAPDVEADRRAATPQPDAIVEDPVGDDVLRLVFVACHPVLTRDAQVALTLRMLGGLSTDEIAHAFLAPSATVGQRISRAKRTLSEAQVPFEIPSEQELPERLAAVLEVVYLIFNEGYSASSGDRVIRDDLCGEAMRLGRRLAALLPREPEPYGLVALMELQASRFAARTDRHGDQVLLDDQDRSRWDRTLIRHGLAALDRSVALRRPLGPYTLQAAIASCHARAATPADTDWERIVALYDALAALNPSPVIALNRAVAVSRAYGPDEALAVIEPLRGDSRLASYHLLPSVRADLLVRLGRDAEAAAEFESAANLAGNAHDRRALLELAAAAQQRAGG</sequence>
<dbReference type="GO" id="GO:0006950">
    <property type="term" value="P:response to stress"/>
    <property type="evidence" value="ECO:0007669"/>
    <property type="project" value="UniProtKB-ARBA"/>
</dbReference>
<evidence type="ECO:0000313" key="10">
    <source>
        <dbReference type="Proteomes" id="UP000307768"/>
    </source>
</evidence>
<dbReference type="Proteomes" id="UP000307768">
    <property type="component" value="Unassembled WGS sequence"/>
</dbReference>
<keyword evidence="2 5" id="KW-0805">Transcription regulation</keyword>
<dbReference type="SUPFAM" id="SSF88659">
    <property type="entry name" value="Sigma3 and sigma4 domains of RNA polymerase sigma factors"/>
    <property type="match status" value="1"/>
</dbReference>
<evidence type="ECO:0000256" key="4">
    <source>
        <dbReference type="ARBA" id="ARBA00023163"/>
    </source>
</evidence>
<dbReference type="InterPro" id="IPR036388">
    <property type="entry name" value="WH-like_DNA-bd_sf"/>
</dbReference>
<dbReference type="InterPro" id="IPR000838">
    <property type="entry name" value="RNA_pol_sigma70_ECF_CS"/>
</dbReference>
<gene>
    <name evidence="9" type="ORF">FE697_003265</name>
</gene>
<dbReference type="InterPro" id="IPR046531">
    <property type="entry name" value="DUF6596"/>
</dbReference>
<comment type="similarity">
    <text evidence="1 5">Belongs to the sigma-70 factor family. ECF subfamily.</text>
</comment>
<evidence type="ECO:0000256" key="3">
    <source>
        <dbReference type="ARBA" id="ARBA00023082"/>
    </source>
</evidence>
<evidence type="ECO:0000256" key="1">
    <source>
        <dbReference type="ARBA" id="ARBA00010641"/>
    </source>
</evidence>
<dbReference type="Gene3D" id="1.25.40.10">
    <property type="entry name" value="Tetratricopeptide repeat domain"/>
    <property type="match status" value="1"/>
</dbReference>
<evidence type="ECO:0000259" key="6">
    <source>
        <dbReference type="Pfam" id="PF04542"/>
    </source>
</evidence>
<keyword evidence="5" id="KW-0238">DNA-binding</keyword>
<dbReference type="PANTHER" id="PTHR47756">
    <property type="entry name" value="BLL6612 PROTEIN-RELATED"/>
    <property type="match status" value="1"/>
</dbReference>
<dbReference type="InterPro" id="IPR013325">
    <property type="entry name" value="RNA_pol_sigma_r2"/>
</dbReference>
<dbReference type="InterPro" id="IPR013249">
    <property type="entry name" value="RNA_pol_sigma70_r4_t2"/>
</dbReference>
<dbReference type="InterPro" id="IPR011990">
    <property type="entry name" value="TPR-like_helical_dom_sf"/>
</dbReference>
<evidence type="ECO:0000256" key="5">
    <source>
        <dbReference type="RuleBase" id="RU000716"/>
    </source>
</evidence>
<evidence type="ECO:0000259" key="8">
    <source>
        <dbReference type="Pfam" id="PF20239"/>
    </source>
</evidence>
<keyword evidence="3 5" id="KW-0731">Sigma factor</keyword>
<dbReference type="SUPFAM" id="SSF88946">
    <property type="entry name" value="Sigma2 domain of RNA polymerase sigma factors"/>
    <property type="match status" value="1"/>
</dbReference>
<dbReference type="Gene3D" id="1.10.1740.10">
    <property type="match status" value="1"/>
</dbReference>